<evidence type="ECO:0000313" key="3">
    <source>
        <dbReference type="Proteomes" id="UP000637578"/>
    </source>
</evidence>
<feature type="domain" description="DUF397" evidence="1">
    <location>
        <begin position="29"/>
        <end position="81"/>
    </location>
</feature>
<protein>
    <submittedName>
        <fullName evidence="2">Toxin</fullName>
    </submittedName>
</protein>
<sequence>MMILDLPIASWRKSSRSASNGGNCVEVGAWRKSSRSGSNGGACVEVAPAASLTAVRDSKKPTGPVLTFDGRAWSSFQRALKAGRLDL</sequence>
<dbReference type="Proteomes" id="UP000637578">
    <property type="component" value="Unassembled WGS sequence"/>
</dbReference>
<evidence type="ECO:0000313" key="2">
    <source>
        <dbReference type="EMBL" id="GGM52632.1"/>
    </source>
</evidence>
<gene>
    <name evidence="2" type="ORF">GCM10012275_24520</name>
</gene>
<dbReference type="AlphaFoldDB" id="A0A8J3CDI9"/>
<reference evidence="2" key="1">
    <citation type="journal article" date="2014" name="Int. J. Syst. Evol. Microbiol.">
        <title>Complete genome sequence of Corynebacterium casei LMG S-19264T (=DSM 44701T), isolated from a smear-ripened cheese.</title>
        <authorList>
            <consortium name="US DOE Joint Genome Institute (JGI-PGF)"/>
            <person name="Walter F."/>
            <person name="Albersmeier A."/>
            <person name="Kalinowski J."/>
            <person name="Ruckert C."/>
        </authorList>
    </citation>
    <scope>NUCLEOTIDE SEQUENCE</scope>
    <source>
        <strain evidence="2">CGMCC 4.5737</strain>
    </source>
</reference>
<dbReference type="InterPro" id="IPR007278">
    <property type="entry name" value="DUF397"/>
</dbReference>
<feature type="domain" description="DUF397" evidence="1">
    <location>
        <begin position="9"/>
        <end position="27"/>
    </location>
</feature>
<accession>A0A8J3CDI9</accession>
<comment type="caution">
    <text evidence="2">The sequence shown here is derived from an EMBL/GenBank/DDBJ whole genome shotgun (WGS) entry which is preliminary data.</text>
</comment>
<organism evidence="2 3">
    <name type="scientific">Longimycelium tulufanense</name>
    <dbReference type="NCBI Taxonomy" id="907463"/>
    <lineage>
        <taxon>Bacteria</taxon>
        <taxon>Bacillati</taxon>
        <taxon>Actinomycetota</taxon>
        <taxon>Actinomycetes</taxon>
        <taxon>Pseudonocardiales</taxon>
        <taxon>Pseudonocardiaceae</taxon>
        <taxon>Longimycelium</taxon>
    </lineage>
</organism>
<keyword evidence="3" id="KW-1185">Reference proteome</keyword>
<dbReference type="RefSeq" id="WP_189057039.1">
    <property type="nucleotide sequence ID" value="NZ_BMMK01000009.1"/>
</dbReference>
<evidence type="ECO:0000259" key="1">
    <source>
        <dbReference type="Pfam" id="PF04149"/>
    </source>
</evidence>
<reference evidence="2" key="2">
    <citation type="submission" date="2020-09" db="EMBL/GenBank/DDBJ databases">
        <authorList>
            <person name="Sun Q."/>
            <person name="Zhou Y."/>
        </authorList>
    </citation>
    <scope>NUCLEOTIDE SEQUENCE</scope>
    <source>
        <strain evidence="2">CGMCC 4.5737</strain>
    </source>
</reference>
<name>A0A8J3CDI9_9PSEU</name>
<dbReference type="Pfam" id="PF04149">
    <property type="entry name" value="DUF397"/>
    <property type="match status" value="2"/>
</dbReference>
<dbReference type="EMBL" id="BMMK01000009">
    <property type="protein sequence ID" value="GGM52632.1"/>
    <property type="molecule type" value="Genomic_DNA"/>
</dbReference>
<proteinExistence type="predicted"/>